<keyword evidence="2" id="KW-1185">Reference proteome</keyword>
<evidence type="ECO:0000313" key="2">
    <source>
        <dbReference type="Proteomes" id="UP000608071"/>
    </source>
</evidence>
<accession>A0ABR8SYX9</accession>
<name>A0ABR8SYX9_9BACL</name>
<organism evidence="1 2">
    <name type="scientific">Paenibacillus gallinarum</name>
    <dbReference type="NCBI Taxonomy" id="2762232"/>
    <lineage>
        <taxon>Bacteria</taxon>
        <taxon>Bacillati</taxon>
        <taxon>Bacillota</taxon>
        <taxon>Bacilli</taxon>
        <taxon>Bacillales</taxon>
        <taxon>Paenibacillaceae</taxon>
        <taxon>Paenibacillus</taxon>
    </lineage>
</organism>
<sequence>MAKINRGRYTAKMEQGYAVLIIGMRVNKLWAIPSWLPVFTAMGRMIRELYTNKEWGFLSAEFMFTARGPTVIQYWRSFGDMERYAKEGGIHLKAWREFNQLSRKTDAVGIYHESYLIEPGQYENVYVNMPSFGLGKAGNLIPADPHQAARDRLRHNDTQEE</sequence>
<protein>
    <submittedName>
        <fullName evidence="1">DUF4188 domain-containing protein</fullName>
    </submittedName>
</protein>
<proteinExistence type="predicted"/>
<gene>
    <name evidence="1" type="ORF">H9647_11680</name>
</gene>
<dbReference type="Proteomes" id="UP000608071">
    <property type="component" value="Unassembled WGS sequence"/>
</dbReference>
<dbReference type="InterPro" id="IPR025444">
    <property type="entry name" value="Monooxy_af470"/>
</dbReference>
<reference evidence="1 2" key="1">
    <citation type="submission" date="2020-08" db="EMBL/GenBank/DDBJ databases">
        <title>A Genomic Blueprint of the Chicken Gut Microbiome.</title>
        <authorList>
            <person name="Gilroy R."/>
            <person name="Ravi A."/>
            <person name="Getino M."/>
            <person name="Pursley I."/>
            <person name="Horton D.L."/>
            <person name="Alikhan N.-F."/>
            <person name="Baker D."/>
            <person name="Gharbi K."/>
            <person name="Hall N."/>
            <person name="Watson M."/>
            <person name="Adriaenssens E.M."/>
            <person name="Foster-Nyarko E."/>
            <person name="Jarju S."/>
            <person name="Secka A."/>
            <person name="Antonio M."/>
            <person name="Oren A."/>
            <person name="Chaudhuri R."/>
            <person name="La Ragione R.M."/>
            <person name="Hildebrand F."/>
            <person name="Pallen M.J."/>
        </authorList>
    </citation>
    <scope>NUCLEOTIDE SEQUENCE [LARGE SCALE GENOMIC DNA]</scope>
    <source>
        <strain evidence="1 2">Sa2BVA9</strain>
    </source>
</reference>
<dbReference type="Pfam" id="PF13826">
    <property type="entry name" value="Monooxy_af470-like"/>
    <property type="match status" value="1"/>
</dbReference>
<dbReference type="RefSeq" id="WP_191800042.1">
    <property type="nucleotide sequence ID" value="NZ_JACSQL010000004.1"/>
</dbReference>
<dbReference type="EMBL" id="JACSQL010000004">
    <property type="protein sequence ID" value="MBD7968724.1"/>
    <property type="molecule type" value="Genomic_DNA"/>
</dbReference>
<evidence type="ECO:0000313" key="1">
    <source>
        <dbReference type="EMBL" id="MBD7968724.1"/>
    </source>
</evidence>
<comment type="caution">
    <text evidence="1">The sequence shown here is derived from an EMBL/GenBank/DDBJ whole genome shotgun (WGS) entry which is preliminary data.</text>
</comment>